<name>I0IQH5_LEPFC</name>
<dbReference type="PROSITE" id="PS51197">
    <property type="entry name" value="HTH_RRF2_2"/>
    <property type="match status" value="1"/>
</dbReference>
<dbReference type="InterPro" id="IPR000944">
    <property type="entry name" value="Tscrpt_reg_Rrf2"/>
</dbReference>
<dbReference type="Proteomes" id="UP000007382">
    <property type="component" value="Chromosome"/>
</dbReference>
<dbReference type="InterPro" id="IPR036390">
    <property type="entry name" value="WH_DNA-bd_sf"/>
</dbReference>
<dbReference type="EMBL" id="AP012342">
    <property type="protein sequence ID" value="BAM07524.1"/>
    <property type="molecule type" value="Genomic_DNA"/>
</dbReference>
<evidence type="ECO:0000313" key="1">
    <source>
        <dbReference type="EMBL" id="BAM07524.1"/>
    </source>
</evidence>
<dbReference type="Pfam" id="PF02082">
    <property type="entry name" value="Rrf2"/>
    <property type="match status" value="1"/>
</dbReference>
<dbReference type="NCBIfam" id="TIGR00738">
    <property type="entry name" value="rrf2_super"/>
    <property type="match status" value="1"/>
</dbReference>
<dbReference type="PANTHER" id="PTHR33221">
    <property type="entry name" value="WINGED HELIX-TURN-HELIX TRANSCRIPTIONAL REGULATOR, RRF2 FAMILY"/>
    <property type="match status" value="1"/>
</dbReference>
<dbReference type="HOGENOM" id="CLU_107144_1_0_0"/>
<organism evidence="1 2">
    <name type="scientific">Leptospirillum ferrooxidans (strain C2-3)</name>
    <dbReference type="NCBI Taxonomy" id="1162668"/>
    <lineage>
        <taxon>Bacteria</taxon>
        <taxon>Pseudomonadati</taxon>
        <taxon>Nitrospirota</taxon>
        <taxon>Nitrospiria</taxon>
        <taxon>Nitrospirales</taxon>
        <taxon>Nitrospiraceae</taxon>
        <taxon>Leptospirillum</taxon>
    </lineage>
</organism>
<dbReference type="InterPro" id="IPR036388">
    <property type="entry name" value="WH-like_DNA-bd_sf"/>
</dbReference>
<dbReference type="eggNOG" id="COG1959">
    <property type="taxonomic scope" value="Bacteria"/>
</dbReference>
<dbReference type="GO" id="GO:0005829">
    <property type="term" value="C:cytosol"/>
    <property type="evidence" value="ECO:0007669"/>
    <property type="project" value="TreeGrafter"/>
</dbReference>
<dbReference type="PATRIC" id="fig|1162668.3.peg.2200"/>
<dbReference type="PANTHER" id="PTHR33221:SF15">
    <property type="entry name" value="HTH-TYPE TRANSCRIPTIONAL REGULATOR YWGB-RELATED"/>
    <property type="match status" value="1"/>
</dbReference>
<gene>
    <name evidence="1" type="ordered locus">LFE_1846</name>
</gene>
<dbReference type="KEGG" id="lfc:LFE_1846"/>
<keyword evidence="2" id="KW-1185">Reference proteome</keyword>
<dbReference type="GO" id="GO:0003700">
    <property type="term" value="F:DNA-binding transcription factor activity"/>
    <property type="evidence" value="ECO:0007669"/>
    <property type="project" value="TreeGrafter"/>
</dbReference>
<dbReference type="STRING" id="1162668.LFE_1846"/>
<proteinExistence type="predicted"/>
<reference evidence="1 2" key="1">
    <citation type="journal article" date="2012" name="J. Bacteriol.">
        <title>Complete Genome Sequence of Leptospirillum ferrooxidans Strain C2-3, Isolated from a Fresh Volcanic Ash Deposit on the Island of Miyake, Japan.</title>
        <authorList>
            <person name="Fujimura R."/>
            <person name="Sato Y."/>
            <person name="Nishizawa T."/>
            <person name="Oshima K."/>
            <person name="Kim S.-W."/>
            <person name="Hattori M."/>
            <person name="Kamijo T."/>
            <person name="Ohta H."/>
        </authorList>
    </citation>
    <scope>NUCLEOTIDE SEQUENCE [LARGE SCALE GENOMIC DNA]</scope>
    <source>
        <strain evidence="1 2">C2-3</strain>
    </source>
</reference>
<reference evidence="2" key="2">
    <citation type="submission" date="2012-03" db="EMBL/GenBank/DDBJ databases">
        <title>The complete genome sequence of the pioneer microbe on fresh volcanic deposit, Leptospirillum ferrooxidans strain C2-3.</title>
        <authorList>
            <person name="Fujimura R."/>
            <person name="Sato Y."/>
            <person name="Nishizawa T."/>
            <person name="Nanba K."/>
            <person name="Oshima K."/>
            <person name="Hattori M."/>
            <person name="Kamijo T."/>
            <person name="Ohta H."/>
        </authorList>
    </citation>
    <scope>NUCLEOTIDE SEQUENCE [LARGE SCALE GENOMIC DNA]</scope>
    <source>
        <strain evidence="2">C2-3</strain>
    </source>
</reference>
<dbReference type="SUPFAM" id="SSF46785">
    <property type="entry name" value="Winged helix' DNA-binding domain"/>
    <property type="match status" value="1"/>
</dbReference>
<dbReference type="Gene3D" id="1.10.10.10">
    <property type="entry name" value="Winged helix-like DNA-binding domain superfamily/Winged helix DNA-binding domain"/>
    <property type="match status" value="1"/>
</dbReference>
<sequence length="150" mass="16395">MKLTKKVDYALLSLNFMSHQGEGSITNIREIADAHQIPPEILAKVLTALSKKGLIQSYQAPRGGYSLKKATSEISILDVISAVEGPVVILSCSEGGDRVCQQISSCDVRSPLERIQGKILWLLETMTLDEFIHDVPDALGVAHGRLDLLR</sequence>
<accession>I0IQH5</accession>
<evidence type="ECO:0000313" key="2">
    <source>
        <dbReference type="Proteomes" id="UP000007382"/>
    </source>
</evidence>
<dbReference type="AlphaFoldDB" id="I0IQH5"/>
<protein>
    <submittedName>
        <fullName evidence="1">Putative transcriptional regulator, BadM/Rrf2 family</fullName>
    </submittedName>
</protein>